<accession>A0AAV4AKJ4</accession>
<gene>
    <name evidence="5" type="ORF">PoB_003403700</name>
</gene>
<feature type="non-terminal residue" evidence="5">
    <location>
        <position position="113"/>
    </location>
</feature>
<evidence type="ECO:0000256" key="2">
    <source>
        <dbReference type="ARBA" id="ARBA00022630"/>
    </source>
</evidence>
<evidence type="ECO:0000256" key="1">
    <source>
        <dbReference type="ARBA" id="ARBA00009183"/>
    </source>
</evidence>
<dbReference type="AlphaFoldDB" id="A0AAV4AKJ4"/>
<dbReference type="PANTHER" id="PTHR23023">
    <property type="entry name" value="DIMETHYLANILINE MONOOXYGENASE"/>
    <property type="match status" value="1"/>
</dbReference>
<dbReference type="GO" id="GO:0050660">
    <property type="term" value="F:flavin adenine dinucleotide binding"/>
    <property type="evidence" value="ECO:0007669"/>
    <property type="project" value="InterPro"/>
</dbReference>
<dbReference type="InterPro" id="IPR020946">
    <property type="entry name" value="Flavin_mOase-like"/>
</dbReference>
<reference evidence="5 6" key="1">
    <citation type="journal article" date="2021" name="Elife">
        <title>Chloroplast acquisition without the gene transfer in kleptoplastic sea slugs, Plakobranchus ocellatus.</title>
        <authorList>
            <person name="Maeda T."/>
            <person name="Takahashi S."/>
            <person name="Yoshida T."/>
            <person name="Shimamura S."/>
            <person name="Takaki Y."/>
            <person name="Nagai Y."/>
            <person name="Toyoda A."/>
            <person name="Suzuki Y."/>
            <person name="Arimoto A."/>
            <person name="Ishii H."/>
            <person name="Satoh N."/>
            <person name="Nishiyama T."/>
            <person name="Hasebe M."/>
            <person name="Maruyama T."/>
            <person name="Minagawa J."/>
            <person name="Obokata J."/>
            <person name="Shigenobu S."/>
        </authorList>
    </citation>
    <scope>NUCLEOTIDE SEQUENCE [LARGE SCALE GENOMIC DNA]</scope>
</reference>
<dbReference type="InterPro" id="IPR050346">
    <property type="entry name" value="FMO-like"/>
</dbReference>
<comment type="caution">
    <text evidence="5">The sequence shown here is derived from an EMBL/GenBank/DDBJ whole genome shotgun (WGS) entry which is preliminary data.</text>
</comment>
<dbReference type="GO" id="GO:0004499">
    <property type="term" value="F:N,N-dimethylaniline monooxygenase activity"/>
    <property type="evidence" value="ECO:0007669"/>
    <property type="project" value="InterPro"/>
</dbReference>
<dbReference type="InterPro" id="IPR036188">
    <property type="entry name" value="FAD/NAD-bd_sf"/>
</dbReference>
<evidence type="ECO:0000313" key="6">
    <source>
        <dbReference type="Proteomes" id="UP000735302"/>
    </source>
</evidence>
<proteinExistence type="inferred from homology"/>
<dbReference type="EMBL" id="BLXT01003880">
    <property type="protein sequence ID" value="GFO07532.1"/>
    <property type="molecule type" value="Genomic_DNA"/>
</dbReference>
<protein>
    <submittedName>
        <fullName evidence="5">Flavin-containing monooxygenase</fullName>
    </submittedName>
</protein>
<sequence length="113" mass="12409">MVYPQFQRQAVLVKPLPKLSGKFGVRWEVTTQDALDLQDPGRTETFDAVIVANGKFSVPSIPTLPGMDTFQGQVMHSHDYRHPEKFSNQVLVLLGANMSGQDIAIGLSAVAKK</sequence>
<dbReference type="Proteomes" id="UP000735302">
    <property type="component" value="Unassembled WGS sequence"/>
</dbReference>
<keyword evidence="6" id="KW-1185">Reference proteome</keyword>
<name>A0AAV4AKJ4_9GAST</name>
<evidence type="ECO:0000256" key="3">
    <source>
        <dbReference type="ARBA" id="ARBA00022827"/>
    </source>
</evidence>
<comment type="similarity">
    <text evidence="1">Belongs to the FMO family.</text>
</comment>
<dbReference type="SUPFAM" id="SSF51905">
    <property type="entry name" value="FAD/NAD(P)-binding domain"/>
    <property type="match status" value="1"/>
</dbReference>
<dbReference type="GO" id="GO:0050661">
    <property type="term" value="F:NADP binding"/>
    <property type="evidence" value="ECO:0007669"/>
    <property type="project" value="InterPro"/>
</dbReference>
<keyword evidence="5" id="KW-0503">Monooxygenase</keyword>
<keyword evidence="4" id="KW-0560">Oxidoreductase</keyword>
<evidence type="ECO:0000313" key="5">
    <source>
        <dbReference type="EMBL" id="GFO07532.1"/>
    </source>
</evidence>
<evidence type="ECO:0000256" key="4">
    <source>
        <dbReference type="ARBA" id="ARBA00023002"/>
    </source>
</evidence>
<keyword evidence="3" id="KW-0274">FAD</keyword>
<dbReference type="Gene3D" id="3.50.50.60">
    <property type="entry name" value="FAD/NAD(P)-binding domain"/>
    <property type="match status" value="1"/>
</dbReference>
<keyword evidence="2" id="KW-0285">Flavoprotein</keyword>
<dbReference type="Pfam" id="PF00743">
    <property type="entry name" value="FMO-like"/>
    <property type="match status" value="1"/>
</dbReference>
<organism evidence="5 6">
    <name type="scientific">Plakobranchus ocellatus</name>
    <dbReference type="NCBI Taxonomy" id="259542"/>
    <lineage>
        <taxon>Eukaryota</taxon>
        <taxon>Metazoa</taxon>
        <taxon>Spiralia</taxon>
        <taxon>Lophotrochozoa</taxon>
        <taxon>Mollusca</taxon>
        <taxon>Gastropoda</taxon>
        <taxon>Heterobranchia</taxon>
        <taxon>Euthyneura</taxon>
        <taxon>Panpulmonata</taxon>
        <taxon>Sacoglossa</taxon>
        <taxon>Placobranchoidea</taxon>
        <taxon>Plakobranchidae</taxon>
        <taxon>Plakobranchus</taxon>
    </lineage>
</organism>